<dbReference type="InterPro" id="IPR027417">
    <property type="entry name" value="P-loop_NTPase"/>
</dbReference>
<evidence type="ECO:0000256" key="2">
    <source>
        <dbReference type="ARBA" id="ARBA00022737"/>
    </source>
</evidence>
<evidence type="ECO:0000256" key="1">
    <source>
        <dbReference type="ARBA" id="ARBA00005820"/>
    </source>
</evidence>
<dbReference type="Gene3D" id="1.10.10.10">
    <property type="entry name" value="Winged helix-like DNA-binding domain superfamily/Winged helix DNA-binding domain"/>
    <property type="match status" value="2"/>
</dbReference>
<feature type="compositionally biased region" description="Low complexity" evidence="7">
    <location>
        <begin position="224"/>
        <end position="251"/>
    </location>
</feature>
<dbReference type="EMBL" id="MSIE01000069">
    <property type="protein sequence ID" value="OLF11280.1"/>
    <property type="molecule type" value="Genomic_DNA"/>
</dbReference>
<dbReference type="SUPFAM" id="SSF48452">
    <property type="entry name" value="TPR-like"/>
    <property type="match status" value="3"/>
</dbReference>
<keyword evidence="10" id="KW-1185">Reference proteome</keyword>
<evidence type="ECO:0000256" key="7">
    <source>
        <dbReference type="SAM" id="MobiDB-lite"/>
    </source>
</evidence>
<dbReference type="InterPro" id="IPR051677">
    <property type="entry name" value="AfsR-DnrI-RedD_regulator"/>
</dbReference>
<dbReference type="GO" id="GO:0000160">
    <property type="term" value="P:phosphorelay signal transduction system"/>
    <property type="evidence" value="ECO:0007669"/>
    <property type="project" value="InterPro"/>
</dbReference>
<dbReference type="InterPro" id="IPR042197">
    <property type="entry name" value="Apaf_helical"/>
</dbReference>
<keyword evidence="5" id="KW-0804">Transcription</keyword>
<dbReference type="PANTHER" id="PTHR35807:SF1">
    <property type="entry name" value="TRANSCRIPTIONAL REGULATOR REDD"/>
    <property type="match status" value="1"/>
</dbReference>
<dbReference type="Proteomes" id="UP000185596">
    <property type="component" value="Unassembled WGS sequence"/>
</dbReference>
<dbReference type="Pfam" id="PF13424">
    <property type="entry name" value="TPR_12"/>
    <property type="match status" value="2"/>
</dbReference>
<feature type="region of interest" description="Disordered" evidence="7">
    <location>
        <begin position="219"/>
        <end position="267"/>
    </location>
</feature>
<dbReference type="Pfam" id="PF03704">
    <property type="entry name" value="BTAD"/>
    <property type="match status" value="1"/>
</dbReference>
<keyword evidence="2" id="KW-0677">Repeat</keyword>
<reference evidence="9 10" key="1">
    <citation type="submission" date="2016-12" db="EMBL/GenBank/DDBJ databases">
        <title>The draft genome sequence of Actinophytocola sp. 11-183.</title>
        <authorList>
            <person name="Wang W."/>
            <person name="Yuan L."/>
        </authorList>
    </citation>
    <scope>NUCLEOTIDE SEQUENCE [LARGE SCALE GENOMIC DNA]</scope>
    <source>
        <strain evidence="9 10">11-183</strain>
    </source>
</reference>
<feature type="domain" description="OmpR/PhoB-type" evidence="8">
    <location>
        <begin position="1"/>
        <end position="66"/>
    </location>
</feature>
<sequence length="1028" mass="112467">MLAMLALNANRVTPTDHLIDAVWNTSPPTTARAQIQICISALRRVIGDSDGPLRIHTRAPGYLLEIPETELDSAQFTRLVASARQLVNADRLSEAVAALRAALGLWRGPALAGLNSDLLQREAAKLEDERVAATMERLRLDLALGRHEEIVGELIALVEEHPLREQLYELLMLALYRSGRQAEALEVHRRARSTLVEELGIEPGPSVRQLEGAILNRDPELDLGSSAPTAPTSPTTPTTTPSVADAAAPAATGGGTPTNEPQSAVPRRLPASIADFTGRQAQLEEIKRALGEYEEESNHFGTRIVAISGKGGVGKSTLALRAAHELREVYPDGHLYGDLEASAGENRVRGMLGRFLRALGVEGSALPHDDEERADLYRSRMANKRVLVVLDGVSDEDEVIPLLPAGQGCAVIVTSRAPLSGLPGAYAVFIDVLDVDASLEMLTKIIGSQRLEQEREAAVELITLCGGLPLAIRIAGARLASRPHWRLDVLVARLRDSVHRLDELSYRGLALRSSIDLSYHTLSPLESRLFRRFALVSAPDFRPWTSAALLDMDEFDAAEVMESLVEAQLLDAVQYPDESLRYRFHDLIRVYATERLQAEEPAADQTAAVTRLLGAWLAGAERAHYKEYGGHYTTLHGSAPRWRAAGELDEIEDPMDWLETERRSLVAAVHLAADHRMTEFCWDLALTLVTLFEVKGHFDDWRETTRRALGACEQAGNERGRAAMLYSLGTMHMAQKRLVEAGEYFERALAAFEGVGDVHGSALVLRNAGTVDRLRNRDEEMLAKYRGALDRMRAVGDRIGEAHVLQNLAQARIDEGNAEQAHELLTAALERCREATYLRGEAQVLNRFAELHLSTDRVEEAHQALNRVLLIVRDIGDHIGEAHALYRLGVVRQRTGRLDNAEITLQHALSVATRAGQRMVEGRAHYALGEIALARGRATAGADHIDAAVATFAELGSTVWHAKALILRADIAQGRGDAGRAGRDVEQAVRLLDNVGSAEAARLRAELERDRRTPLASNSAGSDDRGPG</sequence>
<evidence type="ECO:0000256" key="5">
    <source>
        <dbReference type="ARBA" id="ARBA00023163"/>
    </source>
</evidence>
<dbReference type="CDD" id="cd15831">
    <property type="entry name" value="BTAD"/>
    <property type="match status" value="1"/>
</dbReference>
<dbReference type="InterPro" id="IPR019734">
    <property type="entry name" value="TPR_rpt"/>
</dbReference>
<feature type="DNA-binding region" description="OmpR/PhoB-type" evidence="6">
    <location>
        <begin position="1"/>
        <end position="66"/>
    </location>
</feature>
<dbReference type="SMART" id="SM00028">
    <property type="entry name" value="TPR"/>
    <property type="match status" value="6"/>
</dbReference>
<feature type="region of interest" description="Disordered" evidence="7">
    <location>
        <begin position="1004"/>
        <end position="1028"/>
    </location>
</feature>
<dbReference type="PROSITE" id="PS51755">
    <property type="entry name" value="OMPR_PHOB"/>
    <property type="match status" value="1"/>
</dbReference>
<dbReference type="Gene3D" id="3.40.50.300">
    <property type="entry name" value="P-loop containing nucleotide triphosphate hydrolases"/>
    <property type="match status" value="1"/>
</dbReference>
<dbReference type="STRING" id="1912961.BU204_30615"/>
<gene>
    <name evidence="9" type="ORF">BU204_30615</name>
</gene>
<comment type="similarity">
    <text evidence="1">Belongs to the AfsR/DnrI/RedD regulatory family.</text>
</comment>
<organism evidence="9 10">
    <name type="scientific">Actinophytocola xanthii</name>
    <dbReference type="NCBI Taxonomy" id="1912961"/>
    <lineage>
        <taxon>Bacteria</taxon>
        <taxon>Bacillati</taxon>
        <taxon>Actinomycetota</taxon>
        <taxon>Actinomycetes</taxon>
        <taxon>Pseudonocardiales</taxon>
        <taxon>Pseudonocardiaceae</taxon>
    </lineage>
</organism>
<dbReference type="InterPro" id="IPR002182">
    <property type="entry name" value="NB-ARC"/>
</dbReference>
<dbReference type="InterPro" id="IPR005158">
    <property type="entry name" value="BTAD"/>
</dbReference>
<dbReference type="Pfam" id="PF00486">
    <property type="entry name" value="Trans_reg_C"/>
    <property type="match status" value="1"/>
</dbReference>
<evidence type="ECO:0000259" key="8">
    <source>
        <dbReference type="PROSITE" id="PS51755"/>
    </source>
</evidence>
<dbReference type="InterPro" id="IPR036388">
    <property type="entry name" value="WH-like_DNA-bd_sf"/>
</dbReference>
<name>A0A1Q8CAC1_9PSEU</name>
<evidence type="ECO:0000313" key="10">
    <source>
        <dbReference type="Proteomes" id="UP000185596"/>
    </source>
</evidence>
<evidence type="ECO:0000256" key="4">
    <source>
        <dbReference type="ARBA" id="ARBA00023125"/>
    </source>
</evidence>
<dbReference type="SUPFAM" id="SSF46894">
    <property type="entry name" value="C-terminal effector domain of the bipartite response regulators"/>
    <property type="match status" value="1"/>
</dbReference>
<dbReference type="PANTHER" id="PTHR35807">
    <property type="entry name" value="TRANSCRIPTIONAL REGULATOR REDD-RELATED"/>
    <property type="match status" value="1"/>
</dbReference>
<dbReference type="Pfam" id="PF00931">
    <property type="entry name" value="NB-ARC"/>
    <property type="match status" value="1"/>
</dbReference>
<dbReference type="GO" id="GO:0003677">
    <property type="term" value="F:DNA binding"/>
    <property type="evidence" value="ECO:0007669"/>
    <property type="project" value="UniProtKB-UniRule"/>
</dbReference>
<proteinExistence type="inferred from homology"/>
<dbReference type="SUPFAM" id="SSF52540">
    <property type="entry name" value="P-loop containing nucleoside triphosphate hydrolases"/>
    <property type="match status" value="1"/>
</dbReference>
<dbReference type="InterPro" id="IPR016032">
    <property type="entry name" value="Sig_transdc_resp-reg_C-effctor"/>
</dbReference>
<dbReference type="PRINTS" id="PR00364">
    <property type="entry name" value="DISEASERSIST"/>
</dbReference>
<dbReference type="GO" id="GO:0043531">
    <property type="term" value="F:ADP binding"/>
    <property type="evidence" value="ECO:0007669"/>
    <property type="project" value="InterPro"/>
</dbReference>
<dbReference type="InterPro" id="IPR011990">
    <property type="entry name" value="TPR-like_helical_dom_sf"/>
</dbReference>
<evidence type="ECO:0000313" key="9">
    <source>
        <dbReference type="EMBL" id="OLF11280.1"/>
    </source>
</evidence>
<dbReference type="InterPro" id="IPR001867">
    <property type="entry name" value="OmpR/PhoB-type_DNA-bd"/>
</dbReference>
<feature type="compositionally biased region" description="Basic and acidic residues" evidence="7">
    <location>
        <begin position="1004"/>
        <end position="1013"/>
    </location>
</feature>
<dbReference type="Gene3D" id="1.10.8.430">
    <property type="entry name" value="Helical domain of apoptotic protease-activating factors"/>
    <property type="match status" value="1"/>
</dbReference>
<dbReference type="Gene3D" id="1.25.40.10">
    <property type="entry name" value="Tetratricopeptide repeat domain"/>
    <property type="match status" value="3"/>
</dbReference>
<evidence type="ECO:0000256" key="3">
    <source>
        <dbReference type="ARBA" id="ARBA00023015"/>
    </source>
</evidence>
<comment type="caution">
    <text evidence="9">The sequence shown here is derived from an EMBL/GenBank/DDBJ whole genome shotgun (WGS) entry which is preliminary data.</text>
</comment>
<evidence type="ECO:0000256" key="6">
    <source>
        <dbReference type="PROSITE-ProRule" id="PRU01091"/>
    </source>
</evidence>
<accession>A0A1Q8CAC1</accession>
<protein>
    <recommendedName>
        <fullName evidence="8">OmpR/PhoB-type domain-containing protein</fullName>
    </recommendedName>
</protein>
<dbReference type="SMART" id="SM01043">
    <property type="entry name" value="BTAD"/>
    <property type="match status" value="1"/>
</dbReference>
<dbReference type="GO" id="GO:0006355">
    <property type="term" value="P:regulation of DNA-templated transcription"/>
    <property type="evidence" value="ECO:0007669"/>
    <property type="project" value="InterPro"/>
</dbReference>
<keyword evidence="4 6" id="KW-0238">DNA-binding</keyword>
<dbReference type="AlphaFoldDB" id="A0A1Q8CAC1"/>
<keyword evidence="3" id="KW-0805">Transcription regulation</keyword>